<proteinExistence type="predicted"/>
<dbReference type="AlphaFoldDB" id="A0A1G5ZRE1"/>
<gene>
    <name evidence="2" type="ORF">SAMN02927914_05858</name>
</gene>
<dbReference type="InterPro" id="IPR014966">
    <property type="entry name" value="FRG-dom"/>
</dbReference>
<name>A0A1G5ZRE1_9HYPH</name>
<evidence type="ECO:0000313" key="2">
    <source>
        <dbReference type="EMBL" id="SDA97369.1"/>
    </source>
</evidence>
<dbReference type="Proteomes" id="UP000198588">
    <property type="component" value="Unassembled WGS sequence"/>
</dbReference>
<feature type="domain" description="FRG" evidence="1">
    <location>
        <begin position="69"/>
        <end position="173"/>
    </location>
</feature>
<evidence type="ECO:0000313" key="3">
    <source>
        <dbReference type="Proteomes" id="UP000198588"/>
    </source>
</evidence>
<accession>A0A1G5ZRE1</accession>
<dbReference type="Pfam" id="PF08867">
    <property type="entry name" value="FRG"/>
    <property type="match status" value="1"/>
</dbReference>
<dbReference type="EMBL" id="FMXM01000026">
    <property type="protein sequence ID" value="SDA97369.1"/>
    <property type="molecule type" value="Genomic_DNA"/>
</dbReference>
<protein>
    <submittedName>
        <fullName evidence="2">FRG domain-containing protein</fullName>
    </submittedName>
</protein>
<sequence>MFPGLAFAETADIRFRVTKRLLNVSWTTSLGAQGTSKLLRSEASKPSTIRPEKSVRKWDQFRQFAVKLEPGQFIFRGQASPYRLRTAFHRTRRKDLIRFIIDDITALHRTLTARLKHLFNLRDASENAAFWNLIQHHGYPTPLLDWTNSPFVAAYFAFRHQPATATDGEKVRIFMFDKRAWMSDFNQLQSATFARPHFSVLEALAIENERALPQQSLSTVTNVDDVETYLQTKEIENGKRYLRVFDLPRSNRDDVLKELRLMGITAGSMFPGLDGACEDQRLRFFD</sequence>
<dbReference type="SMART" id="SM00901">
    <property type="entry name" value="FRG"/>
    <property type="match status" value="1"/>
</dbReference>
<reference evidence="2 3" key="1">
    <citation type="submission" date="2016-10" db="EMBL/GenBank/DDBJ databases">
        <authorList>
            <person name="de Groot N.N."/>
        </authorList>
    </citation>
    <scope>NUCLEOTIDE SEQUENCE [LARGE SCALE GENOMIC DNA]</scope>
    <source>
        <strain evidence="2 3">CGMCC 1.12097</strain>
    </source>
</reference>
<organism evidence="2 3">
    <name type="scientific">Mesorhizobium qingshengii</name>
    <dbReference type="NCBI Taxonomy" id="1165689"/>
    <lineage>
        <taxon>Bacteria</taxon>
        <taxon>Pseudomonadati</taxon>
        <taxon>Pseudomonadota</taxon>
        <taxon>Alphaproteobacteria</taxon>
        <taxon>Hyphomicrobiales</taxon>
        <taxon>Phyllobacteriaceae</taxon>
        <taxon>Mesorhizobium</taxon>
    </lineage>
</organism>
<evidence type="ECO:0000259" key="1">
    <source>
        <dbReference type="SMART" id="SM00901"/>
    </source>
</evidence>